<dbReference type="EMBL" id="BMQV01000001">
    <property type="protein sequence ID" value="GGP37469.1"/>
    <property type="molecule type" value="Genomic_DNA"/>
</dbReference>
<accession>A0ABQ2Q216</accession>
<dbReference type="CDD" id="cd01948">
    <property type="entry name" value="EAL"/>
    <property type="match status" value="1"/>
</dbReference>
<keyword evidence="3" id="KW-1185">Reference proteome</keyword>
<name>A0ABQ2Q216_9GAMM</name>
<evidence type="ECO:0000313" key="2">
    <source>
        <dbReference type="EMBL" id="GGP37469.1"/>
    </source>
</evidence>
<gene>
    <name evidence="2" type="ORF">GCM10009409_00380</name>
</gene>
<organism evidence="2 3">
    <name type="scientific">Shewanella saliphila</name>
    <dbReference type="NCBI Taxonomy" id="2282698"/>
    <lineage>
        <taxon>Bacteria</taxon>
        <taxon>Pseudomonadati</taxon>
        <taxon>Pseudomonadota</taxon>
        <taxon>Gammaproteobacteria</taxon>
        <taxon>Alteromonadales</taxon>
        <taxon>Shewanellaceae</taxon>
        <taxon>Shewanella</taxon>
    </lineage>
</organism>
<comment type="caution">
    <text evidence="2">The sequence shown here is derived from an EMBL/GenBank/DDBJ whole genome shotgun (WGS) entry which is preliminary data.</text>
</comment>
<dbReference type="PROSITE" id="PS50883">
    <property type="entry name" value="EAL"/>
    <property type="match status" value="1"/>
</dbReference>
<dbReference type="Gene3D" id="3.20.20.450">
    <property type="entry name" value="EAL domain"/>
    <property type="match status" value="1"/>
</dbReference>
<feature type="domain" description="EAL" evidence="1">
    <location>
        <begin position="18"/>
        <end position="269"/>
    </location>
</feature>
<sequence>MYAKKHTVVNEDASNSNWNELTDVIEEALKQHCFSMVYQPLISVQSGKVVGFESLVRCESPTFGVISPCDFIPCAEQSGQILELGSWIFQQALLDLKRMRNQGMENICLSLNVSPVQLLHTNVYEQLMSLIIELNIPPSAIKLELTETALIHDPQTICKVFNAFKQEDVQIWLDDFGTGFASLSLLRKFNIDGLKIDRSFVNGIADNNDDFTLCSAVIAMAQRLGLHIVAEGVETESQLQILSQLGCDVVQGYLLGKPQTLEQNLSLWS</sequence>
<dbReference type="InterPro" id="IPR001633">
    <property type="entry name" value="EAL_dom"/>
</dbReference>
<proteinExistence type="predicted"/>
<dbReference type="SMART" id="SM00052">
    <property type="entry name" value="EAL"/>
    <property type="match status" value="1"/>
</dbReference>
<evidence type="ECO:0000259" key="1">
    <source>
        <dbReference type="PROSITE" id="PS50883"/>
    </source>
</evidence>
<dbReference type="InterPro" id="IPR035919">
    <property type="entry name" value="EAL_sf"/>
</dbReference>
<dbReference type="Pfam" id="PF00563">
    <property type="entry name" value="EAL"/>
    <property type="match status" value="1"/>
</dbReference>
<protein>
    <recommendedName>
        <fullName evidence="1">EAL domain-containing protein</fullName>
    </recommendedName>
</protein>
<dbReference type="SUPFAM" id="SSF141868">
    <property type="entry name" value="EAL domain-like"/>
    <property type="match status" value="1"/>
</dbReference>
<dbReference type="RefSeq" id="WP_229786270.1">
    <property type="nucleotide sequence ID" value="NZ_BMQV01000001.1"/>
</dbReference>
<dbReference type="PANTHER" id="PTHR33121:SF79">
    <property type="entry name" value="CYCLIC DI-GMP PHOSPHODIESTERASE PDED-RELATED"/>
    <property type="match status" value="1"/>
</dbReference>
<dbReference type="PANTHER" id="PTHR33121">
    <property type="entry name" value="CYCLIC DI-GMP PHOSPHODIESTERASE PDEF"/>
    <property type="match status" value="1"/>
</dbReference>
<dbReference type="InterPro" id="IPR050706">
    <property type="entry name" value="Cyclic-di-GMP_PDE-like"/>
</dbReference>
<dbReference type="Proteomes" id="UP000654367">
    <property type="component" value="Unassembled WGS sequence"/>
</dbReference>
<reference evidence="3" key="1">
    <citation type="journal article" date="2019" name="Int. J. Syst. Evol. Microbiol.">
        <title>The Global Catalogue of Microorganisms (GCM) 10K type strain sequencing project: providing services to taxonomists for standard genome sequencing and annotation.</title>
        <authorList>
            <consortium name="The Broad Institute Genomics Platform"/>
            <consortium name="The Broad Institute Genome Sequencing Center for Infectious Disease"/>
            <person name="Wu L."/>
            <person name="Ma J."/>
        </authorList>
    </citation>
    <scope>NUCLEOTIDE SEQUENCE [LARGE SCALE GENOMIC DNA]</scope>
    <source>
        <strain evidence="3">JCM 32304</strain>
    </source>
</reference>
<evidence type="ECO:0000313" key="3">
    <source>
        <dbReference type="Proteomes" id="UP000654367"/>
    </source>
</evidence>